<evidence type="ECO:0000256" key="2">
    <source>
        <dbReference type="SAM" id="SignalP"/>
    </source>
</evidence>
<gene>
    <name evidence="4" type="ORF">ERUC_LOCUS8742</name>
</gene>
<evidence type="ECO:0000313" key="5">
    <source>
        <dbReference type="Proteomes" id="UP001642260"/>
    </source>
</evidence>
<dbReference type="Proteomes" id="UP001642260">
    <property type="component" value="Unassembled WGS sequence"/>
</dbReference>
<keyword evidence="1 2" id="KW-0732">Signal</keyword>
<feature type="chain" id="PRO_5044837659" description="Prolamin-like domain-containing protein" evidence="2">
    <location>
        <begin position="21"/>
        <end position="160"/>
    </location>
</feature>
<organism evidence="4 5">
    <name type="scientific">Eruca vesicaria subsp. sativa</name>
    <name type="common">Garden rocket</name>
    <name type="synonym">Eruca sativa</name>
    <dbReference type="NCBI Taxonomy" id="29727"/>
    <lineage>
        <taxon>Eukaryota</taxon>
        <taxon>Viridiplantae</taxon>
        <taxon>Streptophyta</taxon>
        <taxon>Embryophyta</taxon>
        <taxon>Tracheophyta</taxon>
        <taxon>Spermatophyta</taxon>
        <taxon>Magnoliopsida</taxon>
        <taxon>eudicotyledons</taxon>
        <taxon>Gunneridae</taxon>
        <taxon>Pentapetalae</taxon>
        <taxon>rosids</taxon>
        <taxon>malvids</taxon>
        <taxon>Brassicales</taxon>
        <taxon>Brassicaceae</taxon>
        <taxon>Brassiceae</taxon>
        <taxon>Eruca</taxon>
    </lineage>
</organism>
<evidence type="ECO:0000256" key="1">
    <source>
        <dbReference type="ARBA" id="ARBA00022729"/>
    </source>
</evidence>
<comment type="caution">
    <text evidence="4">The sequence shown here is derived from an EMBL/GenBank/DDBJ whole genome shotgun (WGS) entry which is preliminary data.</text>
</comment>
<dbReference type="InterPro" id="IPR008502">
    <property type="entry name" value="Prolamin-like"/>
</dbReference>
<evidence type="ECO:0000313" key="4">
    <source>
        <dbReference type="EMBL" id="CAH8320191.1"/>
    </source>
</evidence>
<evidence type="ECO:0000259" key="3">
    <source>
        <dbReference type="Pfam" id="PF05617"/>
    </source>
</evidence>
<dbReference type="EMBL" id="CAKOAT010090710">
    <property type="protein sequence ID" value="CAH8320191.1"/>
    <property type="molecule type" value="Genomic_DNA"/>
</dbReference>
<dbReference type="AlphaFoldDB" id="A0ABC8JAM1"/>
<sequence length="160" mass="18415">MEIKTIFIAFFIITTLVSYAYPSLDQEGVDDEPLVNPGREFDVLDTISPASEDYNIYMLENLPPKYKMYFKTCKDKMGPSIETCSVDILKEMLTNEHVSRECCEKVVQSGKECHMVIYKLMFRLYQLKRFANQASFKINEVWNRCSAEVGSHSSPNDVAI</sequence>
<dbReference type="Pfam" id="PF05617">
    <property type="entry name" value="Prolamin_like"/>
    <property type="match status" value="1"/>
</dbReference>
<proteinExistence type="predicted"/>
<name>A0ABC8JAM1_ERUVS</name>
<dbReference type="PANTHER" id="PTHR31207:SF40">
    <property type="entry name" value="ECA1 GAMETOGENESIS FAMILY PROTEIN (DUF784)-RELATED"/>
    <property type="match status" value="1"/>
</dbReference>
<reference evidence="4 5" key="1">
    <citation type="submission" date="2022-03" db="EMBL/GenBank/DDBJ databases">
        <authorList>
            <person name="Macdonald S."/>
            <person name="Ahmed S."/>
            <person name="Newling K."/>
        </authorList>
    </citation>
    <scope>NUCLEOTIDE SEQUENCE [LARGE SCALE GENOMIC DNA]</scope>
</reference>
<feature type="signal peptide" evidence="2">
    <location>
        <begin position="1"/>
        <end position="20"/>
    </location>
</feature>
<accession>A0ABC8JAM1</accession>
<dbReference type="InterPro" id="IPR040220">
    <property type="entry name" value="DD11"/>
</dbReference>
<protein>
    <recommendedName>
        <fullName evidence="3">Prolamin-like domain-containing protein</fullName>
    </recommendedName>
</protein>
<keyword evidence="5" id="KW-1185">Reference proteome</keyword>
<dbReference type="PANTHER" id="PTHR31207">
    <property type="entry name" value="ECA1 GAMETOGENESIS FAMILY PROTEIN (DUF784)-RELATED-RELATED"/>
    <property type="match status" value="1"/>
</dbReference>
<feature type="domain" description="Prolamin-like" evidence="3">
    <location>
        <begin position="72"/>
        <end position="146"/>
    </location>
</feature>